<dbReference type="OrthoDB" id="6264340at2759"/>
<feature type="region of interest" description="Disordered" evidence="1">
    <location>
        <begin position="365"/>
        <end position="388"/>
    </location>
</feature>
<evidence type="ECO:0000313" key="4">
    <source>
        <dbReference type="Proteomes" id="UP000267029"/>
    </source>
</evidence>
<feature type="transmembrane region" description="Helical" evidence="2">
    <location>
        <begin position="303"/>
        <end position="323"/>
    </location>
</feature>
<protein>
    <submittedName>
        <fullName evidence="3">Uncharacterized protein</fullName>
    </submittedName>
</protein>
<keyword evidence="2" id="KW-0812">Transmembrane</keyword>
<keyword evidence="2" id="KW-1133">Transmembrane helix</keyword>
<proteinExistence type="predicted"/>
<keyword evidence="2" id="KW-0472">Membrane</keyword>
<name>A0A0R3UEG5_MESCO</name>
<accession>A0A0R3UEG5</accession>
<evidence type="ECO:0000256" key="1">
    <source>
        <dbReference type="SAM" id="MobiDB-lite"/>
    </source>
</evidence>
<dbReference type="InterPro" id="IPR029382">
    <property type="entry name" value="NCU-G1"/>
</dbReference>
<reference evidence="3 4" key="1">
    <citation type="submission" date="2018-10" db="EMBL/GenBank/DDBJ databases">
        <authorList>
            <consortium name="Pathogen Informatics"/>
        </authorList>
    </citation>
    <scope>NUCLEOTIDE SEQUENCE [LARGE SCALE GENOMIC DNA]</scope>
</reference>
<dbReference type="EMBL" id="UXSR01005193">
    <property type="protein sequence ID" value="VDD79392.1"/>
    <property type="molecule type" value="Genomic_DNA"/>
</dbReference>
<sequence>MVTTIDVVQPWIHPVNVILLTNRLHSLKHGFTVCEYDDRTDTATFENYKEAECKNSGEKLMWSLSEEDRVETPDKVILTFTSSHWDPPKPGEHHGVKFTFTITTENINGALSVLGGRGFTVKMMFSENFQKPRARLGLGVLIFTNESIHPDQKFLQEDWLDLSIEAEPGNFLATAVSLNKRDVPLPGDKTDMPPAYLFWRDVCFVEREDLWKAGRRVSAFQSTVSRHHKDTAHINRSLPQAVFGFKRFNIHVQSNKTVGVMEEWFGFGSPGDGFYAKTNYTEWTFVMALGNPQFVRTSILPRLFAPLILPLLVFLGSVAYFCYQYHAAVRVSCSDATRPLISEVDSDANCDSRYDDGYPSFGVSGSAQVSNDEERDGINHPVTSYGSL</sequence>
<gene>
    <name evidence="3" type="ORF">MCOS_LOCUS5395</name>
</gene>
<dbReference type="Pfam" id="PF15065">
    <property type="entry name" value="NCU-G1"/>
    <property type="match status" value="1"/>
</dbReference>
<dbReference type="AlphaFoldDB" id="A0A0R3UEG5"/>
<evidence type="ECO:0000256" key="2">
    <source>
        <dbReference type="SAM" id="Phobius"/>
    </source>
</evidence>
<organism evidence="3 4">
    <name type="scientific">Mesocestoides corti</name>
    <name type="common">Flatworm</name>
    <dbReference type="NCBI Taxonomy" id="53468"/>
    <lineage>
        <taxon>Eukaryota</taxon>
        <taxon>Metazoa</taxon>
        <taxon>Spiralia</taxon>
        <taxon>Lophotrochozoa</taxon>
        <taxon>Platyhelminthes</taxon>
        <taxon>Cestoda</taxon>
        <taxon>Eucestoda</taxon>
        <taxon>Cyclophyllidea</taxon>
        <taxon>Mesocestoididae</taxon>
        <taxon>Mesocestoides</taxon>
    </lineage>
</organism>
<keyword evidence="4" id="KW-1185">Reference proteome</keyword>
<evidence type="ECO:0000313" key="3">
    <source>
        <dbReference type="EMBL" id="VDD79392.1"/>
    </source>
</evidence>
<dbReference type="Proteomes" id="UP000267029">
    <property type="component" value="Unassembled WGS sequence"/>
</dbReference>